<evidence type="ECO:0000256" key="2">
    <source>
        <dbReference type="SAM" id="MobiDB-lite"/>
    </source>
</evidence>
<feature type="compositionally biased region" description="Low complexity" evidence="2">
    <location>
        <begin position="956"/>
        <end position="965"/>
    </location>
</feature>
<feature type="region of interest" description="Disordered" evidence="2">
    <location>
        <begin position="251"/>
        <end position="280"/>
    </location>
</feature>
<comment type="caution">
    <text evidence="3">The sequence shown here is derived from an EMBL/GenBank/DDBJ whole genome shotgun (WGS) entry which is preliminary data.</text>
</comment>
<feature type="region of interest" description="Disordered" evidence="2">
    <location>
        <begin position="949"/>
        <end position="986"/>
    </location>
</feature>
<keyword evidence="4" id="KW-1185">Reference proteome</keyword>
<dbReference type="Proteomes" id="UP000232323">
    <property type="component" value="Unassembled WGS sequence"/>
</dbReference>
<feature type="coiled-coil region" evidence="1">
    <location>
        <begin position="528"/>
        <end position="603"/>
    </location>
</feature>
<gene>
    <name evidence="3" type="ORF">CEUSTIGMA_g1098.t1</name>
</gene>
<feature type="compositionally biased region" description="Polar residues" evidence="2">
    <location>
        <begin position="907"/>
        <end position="919"/>
    </location>
</feature>
<feature type="region of interest" description="Disordered" evidence="2">
    <location>
        <begin position="897"/>
        <end position="919"/>
    </location>
</feature>
<reference evidence="3 4" key="1">
    <citation type="submission" date="2017-08" db="EMBL/GenBank/DDBJ databases">
        <title>Acidophilic green algal genome provides insights into adaptation to an acidic environment.</title>
        <authorList>
            <person name="Hirooka S."/>
            <person name="Hirose Y."/>
            <person name="Kanesaki Y."/>
            <person name="Higuchi S."/>
            <person name="Fujiwara T."/>
            <person name="Onuma R."/>
            <person name="Era A."/>
            <person name="Ohbayashi R."/>
            <person name="Uzuka A."/>
            <person name="Nozaki H."/>
            <person name="Yoshikawa H."/>
            <person name="Miyagishima S.Y."/>
        </authorList>
    </citation>
    <scope>NUCLEOTIDE SEQUENCE [LARGE SCALE GENOMIC DNA]</scope>
    <source>
        <strain evidence="3 4">NIES-2499</strain>
    </source>
</reference>
<keyword evidence="1" id="KW-0175">Coiled coil</keyword>
<feature type="region of interest" description="Disordered" evidence="2">
    <location>
        <begin position="192"/>
        <end position="223"/>
    </location>
</feature>
<dbReference type="AlphaFoldDB" id="A0A250WS16"/>
<evidence type="ECO:0000256" key="1">
    <source>
        <dbReference type="SAM" id="Coils"/>
    </source>
</evidence>
<feature type="region of interest" description="Disordered" evidence="2">
    <location>
        <begin position="1145"/>
        <end position="1167"/>
    </location>
</feature>
<feature type="region of interest" description="Disordered" evidence="2">
    <location>
        <begin position="1091"/>
        <end position="1118"/>
    </location>
</feature>
<accession>A0A250WS16</accession>
<protein>
    <submittedName>
        <fullName evidence="3">Uncharacterized protein</fullName>
    </submittedName>
</protein>
<feature type="compositionally biased region" description="Low complexity" evidence="2">
    <location>
        <begin position="267"/>
        <end position="277"/>
    </location>
</feature>
<evidence type="ECO:0000313" key="4">
    <source>
        <dbReference type="Proteomes" id="UP000232323"/>
    </source>
</evidence>
<name>A0A250WS16_9CHLO</name>
<feature type="compositionally biased region" description="Polar residues" evidence="2">
    <location>
        <begin position="211"/>
        <end position="223"/>
    </location>
</feature>
<dbReference type="EMBL" id="BEGY01000004">
    <property type="protein sequence ID" value="GAX73647.1"/>
    <property type="molecule type" value="Genomic_DNA"/>
</dbReference>
<organism evidence="3 4">
    <name type="scientific">Chlamydomonas eustigma</name>
    <dbReference type="NCBI Taxonomy" id="1157962"/>
    <lineage>
        <taxon>Eukaryota</taxon>
        <taxon>Viridiplantae</taxon>
        <taxon>Chlorophyta</taxon>
        <taxon>core chlorophytes</taxon>
        <taxon>Chlorophyceae</taxon>
        <taxon>CS clade</taxon>
        <taxon>Chlamydomonadales</taxon>
        <taxon>Chlamydomonadaceae</taxon>
        <taxon>Chlamydomonas</taxon>
    </lineage>
</organism>
<feature type="compositionally biased region" description="Polar residues" evidence="2">
    <location>
        <begin position="966"/>
        <end position="986"/>
    </location>
</feature>
<proteinExistence type="predicted"/>
<feature type="compositionally biased region" description="Low complexity" evidence="2">
    <location>
        <begin position="1107"/>
        <end position="1118"/>
    </location>
</feature>
<sequence length="1189" mass="130349">MPSSQFNINYECSNITTVQVQKQLVLGFPDVHSSEDGEDVPNCEPSADISTAAQPRLNLQDAACNNPEYLKQGMVIMRHEPNLLQKLDGLDFNHQPNYDLPLPMPLVPCSSFTSSDESFFWLSPPSLYIQATTPCPKREEIMLQNTVNNNLNVNIFNTSHSSDDRIRCSADVVESALHNVLDKQLTSRLHPLKIESTARKKKRNSYGLPASHTSSSPLRKSSESITPLLPMAEVPSPQRWLQRDGKWLLEPDNQTTTTTPFSPPSSPSEIDSPPHSSKSTTFKYSLTMHASYASKHLRGEEDSTLSPANLGAVLCETKGNLVSTRVSNEFDLEENCLLEASQIEHVQGSYSKDHDPQLNMKAQEQAMNSLLRSDEVAEEVAEEVITYLLEPCTHEDRATQTDIMVDNADRTEASAPSNTTPCGLLGTREAAEGHTPVEAAKVQLIIYIQTNADYRLQGWLGRKDHDVPNYEAVVITKTTSRADSVPCCLPLHRASCRAAEDEKLVALGQEVGWQKSLLKQEQDLRSQQAQLLQEKEVVSNLLKQLEEDKEALRRGEEALASGLEQLKRQQQDLELLKQQQQDLEQLKQQQQQDLELLKQQQQQQDLVAANKRESFMLLQPGAIRQGTKQQQQQDLELLKQQQQNVVSFSTGEQVPQKPVPEPEIQEAQQVKEGAASWGSWRLKARRQLSSTSAKFKDRALSKSVDVFRDIDFSHSDEEMDSSDCGDLGLRIHAAGAEEDGYSAGRATLSAPLPPSNRLHHHLGPKTIRANTFQEQVLSARSQMVRSPELQRQKQDHRLLPFNTVHAATSSPSYVAASASHFHAQLLASAPVLPASGWFKSSLGSEPVAAALDTPANSSTANECQAAVSHLPSSCSTDDVRHLLNNYHLARGLITPSQFSEHAGKRSQGPSRRTTGAASSECLSKSLPTIMYHGSNLLLNQEACIDRSAEGDDVMASPSSSYSSSSWNDSQPKAFNSYSSPHPSKTISSKLSRNLLHSQGTLPSRAGVNLLHSQETFSSRTGMNTYSTPHHYFSTPKSLTEGCIENIPVHSTPSPAPHPSQPAILSTSPIVMLHTSAKAQLLQLPSATEAVMDEGSGSRRRRAWYGESASSSASSPTRSAALKPLDEALGVSPMSISPLAASTRVYSSKHAGGSSATARLRSSDAGRERSLDPAVLLDGAWFGMPGRGQC</sequence>
<evidence type="ECO:0000313" key="3">
    <source>
        <dbReference type="EMBL" id="GAX73647.1"/>
    </source>
</evidence>